<name>A0AAW1BZF0_CROAD</name>
<sequence length="39" mass="4835">MQNGRFYVALLSSHYGTLEWERDQCVSGYQKWPTVWWRR</sequence>
<keyword evidence="2" id="KW-1185">Reference proteome</keyword>
<organism evidence="1 2">
    <name type="scientific">Crotalus adamanteus</name>
    <name type="common">Eastern diamondback rattlesnake</name>
    <dbReference type="NCBI Taxonomy" id="8729"/>
    <lineage>
        <taxon>Eukaryota</taxon>
        <taxon>Metazoa</taxon>
        <taxon>Chordata</taxon>
        <taxon>Craniata</taxon>
        <taxon>Vertebrata</taxon>
        <taxon>Euteleostomi</taxon>
        <taxon>Lepidosauria</taxon>
        <taxon>Squamata</taxon>
        <taxon>Bifurcata</taxon>
        <taxon>Unidentata</taxon>
        <taxon>Episquamata</taxon>
        <taxon>Toxicofera</taxon>
        <taxon>Serpentes</taxon>
        <taxon>Colubroidea</taxon>
        <taxon>Viperidae</taxon>
        <taxon>Crotalinae</taxon>
        <taxon>Crotalus</taxon>
    </lineage>
</organism>
<dbReference type="Proteomes" id="UP001474421">
    <property type="component" value="Unassembled WGS sequence"/>
</dbReference>
<proteinExistence type="predicted"/>
<dbReference type="AlphaFoldDB" id="A0AAW1BZF0"/>
<evidence type="ECO:0000313" key="1">
    <source>
        <dbReference type="EMBL" id="KAK9406797.1"/>
    </source>
</evidence>
<reference evidence="1 2" key="1">
    <citation type="journal article" date="2024" name="Proc. Natl. Acad. Sci. U.S.A.">
        <title>The genetic regulatory architecture and epigenomic basis for age-related changes in rattlesnake venom.</title>
        <authorList>
            <person name="Hogan M.P."/>
            <person name="Holding M.L."/>
            <person name="Nystrom G.S."/>
            <person name="Colston T.J."/>
            <person name="Bartlett D.A."/>
            <person name="Mason A.J."/>
            <person name="Ellsworth S.A."/>
            <person name="Rautsaw R.M."/>
            <person name="Lawrence K.C."/>
            <person name="Strickland J.L."/>
            <person name="He B."/>
            <person name="Fraser P."/>
            <person name="Margres M.J."/>
            <person name="Gilbert D.M."/>
            <person name="Gibbs H.L."/>
            <person name="Parkinson C.L."/>
            <person name="Rokyta D.R."/>
        </authorList>
    </citation>
    <scope>NUCLEOTIDE SEQUENCE [LARGE SCALE GENOMIC DNA]</scope>
    <source>
        <strain evidence="1">DRR0105</strain>
    </source>
</reference>
<evidence type="ECO:0000313" key="2">
    <source>
        <dbReference type="Proteomes" id="UP001474421"/>
    </source>
</evidence>
<evidence type="ECO:0008006" key="3">
    <source>
        <dbReference type="Google" id="ProtNLM"/>
    </source>
</evidence>
<comment type="caution">
    <text evidence="1">The sequence shown here is derived from an EMBL/GenBank/DDBJ whole genome shotgun (WGS) entry which is preliminary data.</text>
</comment>
<dbReference type="EMBL" id="JAOTOJ010000002">
    <property type="protein sequence ID" value="KAK9406797.1"/>
    <property type="molecule type" value="Genomic_DNA"/>
</dbReference>
<gene>
    <name evidence="1" type="ORF">NXF25_005571</name>
</gene>
<accession>A0AAW1BZF0</accession>
<protein>
    <recommendedName>
        <fullName evidence="3">DUF4062 domain-containing protein</fullName>
    </recommendedName>
</protein>